<keyword evidence="4" id="KW-1185">Reference proteome</keyword>
<evidence type="ECO:0008006" key="5">
    <source>
        <dbReference type="Google" id="ProtNLM"/>
    </source>
</evidence>
<reference evidence="3" key="1">
    <citation type="submission" date="2021-04" db="EMBL/GenBank/DDBJ databases">
        <title>Draft genome of Fusarium avenaceum strain F156N33, isolated from an atmospheric sample in Virginia.</title>
        <authorList>
            <person name="Yang S."/>
            <person name="Vinatzer B.A."/>
            <person name="Coleman J."/>
        </authorList>
    </citation>
    <scope>NUCLEOTIDE SEQUENCE</scope>
    <source>
        <strain evidence="3">F156N33</strain>
    </source>
</reference>
<organism evidence="3 4">
    <name type="scientific">Fusarium avenaceum</name>
    <dbReference type="NCBI Taxonomy" id="40199"/>
    <lineage>
        <taxon>Eukaryota</taxon>
        <taxon>Fungi</taxon>
        <taxon>Dikarya</taxon>
        <taxon>Ascomycota</taxon>
        <taxon>Pezizomycotina</taxon>
        <taxon>Sordariomycetes</taxon>
        <taxon>Hypocreomycetidae</taxon>
        <taxon>Hypocreales</taxon>
        <taxon>Nectriaceae</taxon>
        <taxon>Fusarium</taxon>
        <taxon>Fusarium tricinctum species complex</taxon>
    </lineage>
</organism>
<dbReference type="PROSITE" id="PS51257">
    <property type="entry name" value="PROKAR_LIPOPROTEIN"/>
    <property type="match status" value="1"/>
</dbReference>
<accession>A0A9P7H463</accession>
<feature type="compositionally biased region" description="Basic and acidic residues" evidence="1">
    <location>
        <begin position="430"/>
        <end position="439"/>
    </location>
</feature>
<name>A0A9P7H463_9HYPO</name>
<evidence type="ECO:0000313" key="4">
    <source>
        <dbReference type="Proteomes" id="UP000782241"/>
    </source>
</evidence>
<evidence type="ECO:0000256" key="2">
    <source>
        <dbReference type="SAM" id="Phobius"/>
    </source>
</evidence>
<protein>
    <recommendedName>
        <fullName evidence="5">Modin</fullName>
    </recommendedName>
</protein>
<feature type="transmembrane region" description="Helical" evidence="2">
    <location>
        <begin position="279"/>
        <end position="298"/>
    </location>
</feature>
<evidence type="ECO:0000256" key="1">
    <source>
        <dbReference type="SAM" id="MobiDB-lite"/>
    </source>
</evidence>
<comment type="caution">
    <text evidence="3">The sequence shown here is derived from an EMBL/GenBank/DDBJ whole genome shotgun (WGS) entry which is preliminary data.</text>
</comment>
<dbReference type="AlphaFoldDB" id="A0A9P7H463"/>
<dbReference type="Proteomes" id="UP000782241">
    <property type="component" value="Unassembled WGS sequence"/>
</dbReference>
<gene>
    <name evidence="3" type="ORF">KAF25_004183</name>
</gene>
<keyword evidence="2" id="KW-0472">Membrane</keyword>
<proteinExistence type="predicted"/>
<sequence>MSRVVLQHFCLVFSCLNRISRIHSKLTMASYHRVLDTFDRSVNLKSVECDYDVHPWDILVDGSRWQGKIRLVGFVDVFFLICYSGESRFEKGIIIYKDDVTIRNILREANVTAAELGLEVINESEIKAAQAKGREPILERHFNFQSIRGGLDYTITSLGHEIGVRTRYEKTDLKRFEIKIRKGRDFAMRKRIRRGVSQHDLFDLMRDAIRLGIITHAELIGHIVGKTIGGTTVEDMGSKYFEAITGAKSSQNLALAADSMSSTAVPDSSSGGGDDNTELIVAVVALVISVLAFVIAILQAAQQYLATATGFSSCSEAVIGKWAQFARRQMVWSEFRFEVQFEAPVIFVARPGNTRGPLGDDALAKEERQKIIRLDGSSDNFKYTDSVKEYDDKYKKSTQQVVHTADNEKATWSALLMAIVRMEKESREWQGKKSAEWRKATGPRPPLDSSTPPEEPHAHHSLLVCMQRKRRTWDSMPKDFAKPYATTTISHIVEIAGMLGIHWKQFDLNNDQYRAQGNGFVVYGSYTDGLGICFNFQKQGPTWFEKNRVVPSYNVKQLCFGMAPTIFYRERKVYADEAKGAESLQLGSLAEIAKSLVVLGCDINTVGYFRKNTDQARYSHLFAVPFEVLGMVGEMLHVKDTVFRMLPNPTVFYWDPSTFSLPTLLSEFITSLRLLREQSLHGSEQVNRILDWAEKDKKFPLLRTEGSTLDVFGEDINGATLVNGLNHLRAGIELCDDYVGKMKKPGLSMVKKVVCAHIQEIMSILHEKKETDDNTKSDIIDNALDDEPITIHDIDSASADERESLLIQIYFDRVRQSVLRTVAKQGLLSKHLRARQDSFASGKVSNSTNSKSAKVYKDEDVSEAWCTLVFRMLCWLQLHDFHKMDMHINKSDAYASRIPVYIV</sequence>
<feature type="region of interest" description="Disordered" evidence="1">
    <location>
        <begin position="430"/>
        <end position="459"/>
    </location>
</feature>
<evidence type="ECO:0000313" key="3">
    <source>
        <dbReference type="EMBL" id="KAG5661944.1"/>
    </source>
</evidence>
<keyword evidence="2" id="KW-1133">Transmembrane helix</keyword>
<dbReference type="EMBL" id="JAGPUO010000006">
    <property type="protein sequence ID" value="KAG5661944.1"/>
    <property type="molecule type" value="Genomic_DNA"/>
</dbReference>
<keyword evidence="2" id="KW-0812">Transmembrane</keyword>